<accession>A0A7J7XZM8</accession>
<sequence length="136" mass="15462">MLKFALKIYIFKKYNSPGKLLRLTREPLECSHLIPQSLSNFWFHHPPVPPPHLHSDGTRGKHMVKHGSSLEMVQISSIHVSLANRSTGWDGKCSLSFCPRQKENSRQLAVFSIPTNILASLEKFTQYARCPQSPHS</sequence>
<dbReference type="AlphaFoldDB" id="A0A7J7XZM8"/>
<organism evidence="1 2">
    <name type="scientific">Myotis myotis</name>
    <name type="common">Greater mouse-eared bat</name>
    <name type="synonym">Vespertilio myotis</name>
    <dbReference type="NCBI Taxonomy" id="51298"/>
    <lineage>
        <taxon>Eukaryota</taxon>
        <taxon>Metazoa</taxon>
        <taxon>Chordata</taxon>
        <taxon>Craniata</taxon>
        <taxon>Vertebrata</taxon>
        <taxon>Euteleostomi</taxon>
        <taxon>Mammalia</taxon>
        <taxon>Eutheria</taxon>
        <taxon>Laurasiatheria</taxon>
        <taxon>Chiroptera</taxon>
        <taxon>Yangochiroptera</taxon>
        <taxon>Vespertilionidae</taxon>
        <taxon>Myotis</taxon>
    </lineage>
</organism>
<reference evidence="1 2" key="1">
    <citation type="journal article" date="2020" name="Nature">
        <title>Six reference-quality genomes reveal evolution of bat adaptations.</title>
        <authorList>
            <person name="Jebb D."/>
            <person name="Huang Z."/>
            <person name="Pippel M."/>
            <person name="Hughes G.M."/>
            <person name="Lavrichenko K."/>
            <person name="Devanna P."/>
            <person name="Winkler S."/>
            <person name="Jermiin L.S."/>
            <person name="Skirmuntt E.C."/>
            <person name="Katzourakis A."/>
            <person name="Burkitt-Gray L."/>
            <person name="Ray D.A."/>
            <person name="Sullivan K.A.M."/>
            <person name="Roscito J.G."/>
            <person name="Kirilenko B.M."/>
            <person name="Davalos L.M."/>
            <person name="Corthals A.P."/>
            <person name="Power M.L."/>
            <person name="Jones G."/>
            <person name="Ransome R.D."/>
            <person name="Dechmann D.K.N."/>
            <person name="Locatelli A.G."/>
            <person name="Puechmaille S.J."/>
            <person name="Fedrigo O."/>
            <person name="Jarvis E.D."/>
            <person name="Hiller M."/>
            <person name="Vernes S.C."/>
            <person name="Myers E.W."/>
            <person name="Teeling E.C."/>
        </authorList>
    </citation>
    <scope>NUCLEOTIDE SEQUENCE [LARGE SCALE GENOMIC DNA]</scope>
    <source>
        <strain evidence="1">MMyoMyo1</strain>
        <tissue evidence="1">Flight muscle</tissue>
    </source>
</reference>
<evidence type="ECO:0000313" key="1">
    <source>
        <dbReference type="EMBL" id="KAF6355192.1"/>
    </source>
</evidence>
<dbReference type="EMBL" id="JABWUV010000005">
    <property type="protein sequence ID" value="KAF6355192.1"/>
    <property type="molecule type" value="Genomic_DNA"/>
</dbReference>
<protein>
    <submittedName>
        <fullName evidence="1">Uncharacterized protein</fullName>
    </submittedName>
</protein>
<proteinExistence type="predicted"/>
<keyword evidence="2" id="KW-1185">Reference proteome</keyword>
<gene>
    <name evidence="1" type="ORF">mMyoMyo1_011382</name>
</gene>
<evidence type="ECO:0000313" key="2">
    <source>
        <dbReference type="Proteomes" id="UP000527355"/>
    </source>
</evidence>
<dbReference type="Proteomes" id="UP000527355">
    <property type="component" value="Unassembled WGS sequence"/>
</dbReference>
<comment type="caution">
    <text evidence="1">The sequence shown here is derived from an EMBL/GenBank/DDBJ whole genome shotgun (WGS) entry which is preliminary data.</text>
</comment>
<name>A0A7J7XZM8_MYOMY</name>